<proteinExistence type="predicted"/>
<name>G2ZMI2_9RALS</name>
<gene>
    <name evidence="1" type="ORF">BDB_80175</name>
</gene>
<sequence length="86" mass="9423">MRHHPNWQTTQAKTLLVHSLTSPQAGRGYSSSVAQSRIVETAKHDNATAAYLTVKLGLMFNMKPKIAPKTKNGAIDSIAIIRLELP</sequence>
<protein>
    <submittedName>
        <fullName evidence="1">Hypothethical protein</fullName>
    </submittedName>
</protein>
<evidence type="ECO:0000313" key="1">
    <source>
        <dbReference type="EMBL" id="CCA79792.1"/>
    </source>
</evidence>
<reference evidence="1" key="1">
    <citation type="journal article" date="2011" name="PLoS ONE">
        <title>Ralstonia syzygii, the Blood Disease Bacterium and some Asian R. solanacearum strains form a single genomic species despite divergent lifestyles.</title>
        <authorList>
            <person name="Remenant B."/>
            <person name="de Cambiaire J.C."/>
            <person name="Cellier G."/>
            <person name="Jacobs J.M."/>
            <person name="Mangenot S."/>
            <person name="Barbe V."/>
            <person name="Lajus A."/>
            <person name="Vallenet D."/>
            <person name="Medigue C."/>
            <person name="Fegan M."/>
            <person name="Allen C."/>
            <person name="Prior P."/>
        </authorList>
    </citation>
    <scope>NUCLEOTIDE SEQUENCE</scope>
    <source>
        <strain evidence="1">R229</strain>
    </source>
</reference>
<dbReference type="AlphaFoldDB" id="G2ZMI2"/>
<dbReference type="EMBL" id="FR854064">
    <property type="protein sequence ID" value="CCA79792.1"/>
    <property type="molecule type" value="Genomic_DNA"/>
</dbReference>
<accession>G2ZMI2</accession>
<organism evidence="1">
    <name type="scientific">blood disease bacterium R229</name>
    <dbReference type="NCBI Taxonomy" id="741978"/>
    <lineage>
        <taxon>Bacteria</taxon>
        <taxon>Pseudomonadati</taxon>
        <taxon>Pseudomonadota</taxon>
        <taxon>Betaproteobacteria</taxon>
        <taxon>Burkholderiales</taxon>
        <taxon>Burkholderiaceae</taxon>
        <taxon>Ralstonia</taxon>
        <taxon>Ralstonia solanacearum species complex</taxon>
    </lineage>
</organism>
<reference evidence="1" key="2">
    <citation type="submission" date="2011-04" db="EMBL/GenBank/DDBJ databases">
        <authorList>
            <person name="Genoscope - CEA"/>
        </authorList>
    </citation>
    <scope>NUCLEOTIDE SEQUENCE</scope>
    <source>
        <strain evidence="1">R229</strain>
    </source>
</reference>